<dbReference type="AlphaFoldDB" id="A0A4S4KGD7"/>
<dbReference type="EMBL" id="SGPJ01000311">
    <property type="protein sequence ID" value="THG95549.1"/>
    <property type="molecule type" value="Genomic_DNA"/>
</dbReference>
<gene>
    <name evidence="1" type="ORF">EW026_g6126</name>
</gene>
<sequence>MRYILRDEFVNKYLAVNTTHKKLLKAESEDETSAKIVEF</sequence>
<comment type="caution">
    <text evidence="1">The sequence shown here is derived from an EMBL/GenBank/DDBJ whole genome shotgun (WGS) entry which is preliminary data.</text>
</comment>
<name>A0A4S4KGD7_9APHY</name>
<dbReference type="Proteomes" id="UP000309038">
    <property type="component" value="Unassembled WGS sequence"/>
</dbReference>
<keyword evidence="2" id="KW-1185">Reference proteome</keyword>
<proteinExistence type="predicted"/>
<evidence type="ECO:0000313" key="2">
    <source>
        <dbReference type="Proteomes" id="UP000309038"/>
    </source>
</evidence>
<reference evidence="1 2" key="1">
    <citation type="submission" date="2019-02" db="EMBL/GenBank/DDBJ databases">
        <title>Genome sequencing of the rare red list fungi Phlebia centrifuga.</title>
        <authorList>
            <person name="Buettner E."/>
            <person name="Kellner H."/>
        </authorList>
    </citation>
    <scope>NUCLEOTIDE SEQUENCE [LARGE SCALE GENOMIC DNA]</scope>
    <source>
        <strain evidence="1 2">DSM 108282</strain>
    </source>
</reference>
<accession>A0A4S4KGD7</accession>
<organism evidence="1 2">
    <name type="scientific">Hermanssonia centrifuga</name>
    <dbReference type="NCBI Taxonomy" id="98765"/>
    <lineage>
        <taxon>Eukaryota</taxon>
        <taxon>Fungi</taxon>
        <taxon>Dikarya</taxon>
        <taxon>Basidiomycota</taxon>
        <taxon>Agaricomycotina</taxon>
        <taxon>Agaricomycetes</taxon>
        <taxon>Polyporales</taxon>
        <taxon>Meruliaceae</taxon>
        <taxon>Hermanssonia</taxon>
    </lineage>
</organism>
<protein>
    <submittedName>
        <fullName evidence="1">Uncharacterized protein</fullName>
    </submittedName>
</protein>
<evidence type="ECO:0000313" key="1">
    <source>
        <dbReference type="EMBL" id="THG95549.1"/>
    </source>
</evidence>